<organism evidence="4 5">
    <name type="scientific">Rhipicephalus microplus</name>
    <name type="common">Cattle tick</name>
    <name type="synonym">Boophilus microplus</name>
    <dbReference type="NCBI Taxonomy" id="6941"/>
    <lineage>
        <taxon>Eukaryota</taxon>
        <taxon>Metazoa</taxon>
        <taxon>Ecdysozoa</taxon>
        <taxon>Arthropoda</taxon>
        <taxon>Chelicerata</taxon>
        <taxon>Arachnida</taxon>
        <taxon>Acari</taxon>
        <taxon>Parasitiformes</taxon>
        <taxon>Ixodida</taxon>
        <taxon>Ixodoidea</taxon>
        <taxon>Ixodidae</taxon>
        <taxon>Rhipicephalinae</taxon>
        <taxon>Rhipicephalus</taxon>
        <taxon>Boophilus</taxon>
    </lineage>
</organism>
<dbReference type="Gene3D" id="3.40.50.300">
    <property type="entry name" value="P-loop containing nucleotide triphosphate hydrolases"/>
    <property type="match status" value="1"/>
</dbReference>
<evidence type="ECO:0000256" key="2">
    <source>
        <dbReference type="ARBA" id="ARBA00022679"/>
    </source>
</evidence>
<dbReference type="AlphaFoldDB" id="A0A9J6E3N2"/>
<dbReference type="GO" id="GO:0008146">
    <property type="term" value="F:sulfotransferase activity"/>
    <property type="evidence" value="ECO:0007669"/>
    <property type="project" value="InterPro"/>
</dbReference>
<accession>A0A9J6E3N2</accession>
<proteinExistence type="inferred from homology"/>
<comment type="caution">
    <text evidence="4">The sequence shown here is derived from an EMBL/GenBank/DDBJ whole genome shotgun (WGS) entry which is preliminary data.</text>
</comment>
<protein>
    <recommendedName>
        <fullName evidence="3">Sulfotransferase domain-containing protein</fullName>
    </recommendedName>
</protein>
<dbReference type="EMBL" id="JABSTU010000006">
    <property type="protein sequence ID" value="KAH8028632.1"/>
    <property type="molecule type" value="Genomic_DNA"/>
</dbReference>
<dbReference type="Proteomes" id="UP000821866">
    <property type="component" value="Chromosome 4"/>
</dbReference>
<dbReference type="PANTHER" id="PTHR11783">
    <property type="entry name" value="SULFOTRANSFERASE SULT"/>
    <property type="match status" value="1"/>
</dbReference>
<evidence type="ECO:0000256" key="1">
    <source>
        <dbReference type="ARBA" id="ARBA00005771"/>
    </source>
</evidence>
<dbReference type="InterPro" id="IPR000863">
    <property type="entry name" value="Sulfotransferase_dom"/>
</dbReference>
<reference evidence="4" key="1">
    <citation type="journal article" date="2020" name="Cell">
        <title>Large-Scale Comparative Analyses of Tick Genomes Elucidate Their Genetic Diversity and Vector Capacities.</title>
        <authorList>
            <consortium name="Tick Genome and Microbiome Consortium (TIGMIC)"/>
            <person name="Jia N."/>
            <person name="Wang J."/>
            <person name="Shi W."/>
            <person name="Du L."/>
            <person name="Sun Y."/>
            <person name="Zhan W."/>
            <person name="Jiang J.F."/>
            <person name="Wang Q."/>
            <person name="Zhang B."/>
            <person name="Ji P."/>
            <person name="Bell-Sakyi L."/>
            <person name="Cui X.M."/>
            <person name="Yuan T.T."/>
            <person name="Jiang B.G."/>
            <person name="Yang W.F."/>
            <person name="Lam T.T."/>
            <person name="Chang Q.C."/>
            <person name="Ding S.J."/>
            <person name="Wang X.J."/>
            <person name="Zhu J.G."/>
            <person name="Ruan X.D."/>
            <person name="Zhao L."/>
            <person name="Wei J.T."/>
            <person name="Ye R.Z."/>
            <person name="Que T.C."/>
            <person name="Du C.H."/>
            <person name="Zhou Y.H."/>
            <person name="Cheng J.X."/>
            <person name="Dai P.F."/>
            <person name="Guo W.B."/>
            <person name="Han X.H."/>
            <person name="Huang E.J."/>
            <person name="Li L.F."/>
            <person name="Wei W."/>
            <person name="Gao Y.C."/>
            <person name="Liu J.Z."/>
            <person name="Shao H.Z."/>
            <person name="Wang X."/>
            <person name="Wang C.C."/>
            <person name="Yang T.C."/>
            <person name="Huo Q.B."/>
            <person name="Li W."/>
            <person name="Chen H.Y."/>
            <person name="Chen S.E."/>
            <person name="Zhou L.G."/>
            <person name="Ni X.B."/>
            <person name="Tian J.H."/>
            <person name="Sheng Y."/>
            <person name="Liu T."/>
            <person name="Pan Y.S."/>
            <person name="Xia L.Y."/>
            <person name="Li J."/>
            <person name="Zhao F."/>
            <person name="Cao W.C."/>
        </authorList>
    </citation>
    <scope>NUCLEOTIDE SEQUENCE</scope>
    <source>
        <strain evidence="4">Rmic-2018</strain>
    </source>
</reference>
<keyword evidence="5" id="KW-1185">Reference proteome</keyword>
<sequence>MPEEQREEQDLDCVVRSRRVGSYVFCEHFPEEILRGALAYRHRPGEVYIVTYPKCGTTWMQHIVYHICRLGQPPPSVEHFFRSMPFLERHGVEALAGLSFPGSAIKTHMLYDEDRICPEAKYIYVVRNPFDCCVSFYHHYKLYPIYQFEQGTFNEFFELFLAGDVDGGDYFDHLFSWYPHRNDQNVLFIRYEDLKRDTKSWILALADFLGAEYGDALRADSDALSKVLKASSVPEVRRLAELEREYQAELMAYTPRHRLPRWAQLYLDHSGHRATSKPAEGASVVRKGVVGDWRNHLTSEQLQRLKDRAAMKFKDIDVLSLWKDCLAL</sequence>
<dbReference type="SUPFAM" id="SSF52540">
    <property type="entry name" value="P-loop containing nucleoside triphosphate hydrolases"/>
    <property type="match status" value="1"/>
</dbReference>
<evidence type="ECO:0000313" key="4">
    <source>
        <dbReference type="EMBL" id="KAH8028632.1"/>
    </source>
</evidence>
<reference evidence="4" key="2">
    <citation type="submission" date="2021-09" db="EMBL/GenBank/DDBJ databases">
        <authorList>
            <person name="Jia N."/>
            <person name="Wang J."/>
            <person name="Shi W."/>
            <person name="Du L."/>
            <person name="Sun Y."/>
            <person name="Zhan W."/>
            <person name="Jiang J."/>
            <person name="Wang Q."/>
            <person name="Zhang B."/>
            <person name="Ji P."/>
            <person name="Sakyi L.B."/>
            <person name="Cui X."/>
            <person name="Yuan T."/>
            <person name="Jiang B."/>
            <person name="Yang W."/>
            <person name="Lam T.T.-Y."/>
            <person name="Chang Q."/>
            <person name="Ding S."/>
            <person name="Wang X."/>
            <person name="Zhu J."/>
            <person name="Ruan X."/>
            <person name="Zhao L."/>
            <person name="Wei J."/>
            <person name="Que T."/>
            <person name="Du C."/>
            <person name="Cheng J."/>
            <person name="Dai P."/>
            <person name="Han X."/>
            <person name="Huang E."/>
            <person name="Gao Y."/>
            <person name="Liu J."/>
            <person name="Shao H."/>
            <person name="Ye R."/>
            <person name="Li L."/>
            <person name="Wei W."/>
            <person name="Wang X."/>
            <person name="Wang C."/>
            <person name="Huo Q."/>
            <person name="Li W."/>
            <person name="Guo W."/>
            <person name="Chen H."/>
            <person name="Chen S."/>
            <person name="Zhou L."/>
            <person name="Zhou L."/>
            <person name="Ni X."/>
            <person name="Tian J."/>
            <person name="Zhou Y."/>
            <person name="Sheng Y."/>
            <person name="Liu T."/>
            <person name="Pan Y."/>
            <person name="Xia L."/>
            <person name="Li J."/>
            <person name="Zhao F."/>
            <person name="Cao W."/>
        </authorList>
    </citation>
    <scope>NUCLEOTIDE SEQUENCE</scope>
    <source>
        <strain evidence="4">Rmic-2018</strain>
        <tissue evidence="4">Larvae</tissue>
    </source>
</reference>
<dbReference type="Pfam" id="PF00685">
    <property type="entry name" value="Sulfotransfer_1"/>
    <property type="match status" value="1"/>
</dbReference>
<gene>
    <name evidence="4" type="ORF">HPB51_017850</name>
</gene>
<comment type="similarity">
    <text evidence="1">Belongs to the sulfotransferase 1 family.</text>
</comment>
<feature type="domain" description="Sulfotransferase" evidence="3">
    <location>
        <begin position="46"/>
        <end position="237"/>
    </location>
</feature>
<keyword evidence="2" id="KW-0808">Transferase</keyword>
<evidence type="ECO:0000313" key="5">
    <source>
        <dbReference type="Proteomes" id="UP000821866"/>
    </source>
</evidence>
<evidence type="ECO:0000259" key="3">
    <source>
        <dbReference type="Pfam" id="PF00685"/>
    </source>
</evidence>
<dbReference type="VEuPathDB" id="VectorBase:LOC119168466"/>
<dbReference type="InterPro" id="IPR027417">
    <property type="entry name" value="P-loop_NTPase"/>
</dbReference>
<name>A0A9J6E3N2_RHIMP</name>